<reference evidence="1" key="2">
    <citation type="journal article" date="2015" name="Data Brief">
        <title>Shoot transcriptome of the giant reed, Arundo donax.</title>
        <authorList>
            <person name="Barrero R.A."/>
            <person name="Guerrero F.D."/>
            <person name="Moolhuijzen P."/>
            <person name="Goolsby J.A."/>
            <person name="Tidwell J."/>
            <person name="Bellgard S.E."/>
            <person name="Bellgard M.I."/>
        </authorList>
    </citation>
    <scope>NUCLEOTIDE SEQUENCE</scope>
    <source>
        <tissue evidence="1">Shoot tissue taken approximately 20 cm above the soil surface</tissue>
    </source>
</reference>
<organism evidence="1">
    <name type="scientific">Arundo donax</name>
    <name type="common">Giant reed</name>
    <name type="synonym">Donax arundinaceus</name>
    <dbReference type="NCBI Taxonomy" id="35708"/>
    <lineage>
        <taxon>Eukaryota</taxon>
        <taxon>Viridiplantae</taxon>
        <taxon>Streptophyta</taxon>
        <taxon>Embryophyta</taxon>
        <taxon>Tracheophyta</taxon>
        <taxon>Spermatophyta</taxon>
        <taxon>Magnoliopsida</taxon>
        <taxon>Liliopsida</taxon>
        <taxon>Poales</taxon>
        <taxon>Poaceae</taxon>
        <taxon>PACMAD clade</taxon>
        <taxon>Arundinoideae</taxon>
        <taxon>Arundineae</taxon>
        <taxon>Arundo</taxon>
    </lineage>
</organism>
<dbReference type="EMBL" id="GBRH01246505">
    <property type="protein sequence ID" value="JAD51390.1"/>
    <property type="molecule type" value="Transcribed_RNA"/>
</dbReference>
<proteinExistence type="predicted"/>
<name>A0A0A9AR43_ARUDO</name>
<accession>A0A0A9AR43</accession>
<protein>
    <submittedName>
        <fullName evidence="1">Uncharacterized protein</fullName>
    </submittedName>
</protein>
<sequence>MSEYKLSSQLKLTLTDMYDCCSSSTT</sequence>
<dbReference type="AlphaFoldDB" id="A0A0A9AR43"/>
<evidence type="ECO:0000313" key="1">
    <source>
        <dbReference type="EMBL" id="JAD51390.1"/>
    </source>
</evidence>
<reference evidence="1" key="1">
    <citation type="submission" date="2014-09" db="EMBL/GenBank/DDBJ databases">
        <authorList>
            <person name="Magalhaes I.L.F."/>
            <person name="Oliveira U."/>
            <person name="Santos F.R."/>
            <person name="Vidigal T.H.D.A."/>
            <person name="Brescovit A.D."/>
            <person name="Santos A.J."/>
        </authorList>
    </citation>
    <scope>NUCLEOTIDE SEQUENCE</scope>
    <source>
        <tissue evidence="1">Shoot tissue taken approximately 20 cm above the soil surface</tissue>
    </source>
</reference>